<keyword evidence="3" id="KW-1185">Reference proteome</keyword>
<evidence type="ECO:0008006" key="4">
    <source>
        <dbReference type="Google" id="ProtNLM"/>
    </source>
</evidence>
<comment type="similarity">
    <text evidence="1">Belongs to the peptidase S58 family.</text>
</comment>
<proteinExistence type="inferred from homology"/>
<evidence type="ECO:0000313" key="3">
    <source>
        <dbReference type="Proteomes" id="UP000444960"/>
    </source>
</evidence>
<dbReference type="CDD" id="cd02252">
    <property type="entry name" value="nylC_like"/>
    <property type="match status" value="1"/>
</dbReference>
<dbReference type="RefSeq" id="WP_161895917.1">
    <property type="nucleotide sequence ID" value="NZ_BJOV01000005.1"/>
</dbReference>
<dbReference type="PANTHER" id="PTHR36512:SF3">
    <property type="entry name" value="BLR5678 PROTEIN"/>
    <property type="match status" value="1"/>
</dbReference>
<evidence type="ECO:0000256" key="1">
    <source>
        <dbReference type="ARBA" id="ARBA00007068"/>
    </source>
</evidence>
<dbReference type="InterPro" id="IPR005321">
    <property type="entry name" value="Peptidase_S58_DmpA"/>
</dbReference>
<comment type="caution">
    <text evidence="2">The sequence shown here is derived from an EMBL/GenBank/DDBJ whole genome shotgun (WGS) entry which is preliminary data.</text>
</comment>
<gene>
    <name evidence="2" type="ORF">nbrc107696_26120</name>
</gene>
<accession>A0A7I9V9U6</accession>
<dbReference type="OrthoDB" id="9808347at2"/>
<organism evidence="2 3">
    <name type="scientific">Gordonia spumicola</name>
    <dbReference type="NCBI Taxonomy" id="589161"/>
    <lineage>
        <taxon>Bacteria</taxon>
        <taxon>Bacillati</taxon>
        <taxon>Actinomycetota</taxon>
        <taxon>Actinomycetes</taxon>
        <taxon>Mycobacteriales</taxon>
        <taxon>Gordoniaceae</taxon>
        <taxon>Gordonia</taxon>
    </lineage>
</organism>
<dbReference type="Proteomes" id="UP000444960">
    <property type="component" value="Unassembled WGS sequence"/>
</dbReference>
<dbReference type="GO" id="GO:0004177">
    <property type="term" value="F:aminopeptidase activity"/>
    <property type="evidence" value="ECO:0007669"/>
    <property type="project" value="TreeGrafter"/>
</dbReference>
<dbReference type="Pfam" id="PF03576">
    <property type="entry name" value="Peptidase_S58"/>
    <property type="match status" value="1"/>
</dbReference>
<dbReference type="SUPFAM" id="SSF56266">
    <property type="entry name" value="DmpA/ArgJ-like"/>
    <property type="match status" value="1"/>
</dbReference>
<evidence type="ECO:0000313" key="2">
    <source>
        <dbReference type="EMBL" id="GEE02166.1"/>
    </source>
</evidence>
<dbReference type="AlphaFoldDB" id="A0A7I9V9U6"/>
<dbReference type="PANTHER" id="PTHR36512">
    <property type="entry name" value="D-AMINOPEPTIDASE"/>
    <property type="match status" value="1"/>
</dbReference>
<sequence>MTAAPGDRISDVAGVAVGHAHRRDDDVVVATLTEPGSGWATGTTVVVVPAGSTTAVDVRGGGPGTRETDLLEPGNSVRGANAIVLTGGSAYGLAAADGVMLGLEADGVGLPMDLQGHVVPIVSGAVIFDLPVGRWENRPDAGFGARALASADADFAVGSVGAGTGARAGALKGGVGTASVTLTDGPARGLTVGAVVVANPVGQVIDPSTGLPWGGDDAAHHGLTEPAASEVASLAELSAKGTVLNTTIGVVATDAALSVSALRRLAMSGHDGLARAIRPAHSPLDGDTLFAVATGGRDVDPENAVPIPPGMEPETAVVAALCEASATAVQRAIVNAVVNATSVASIPAYRDVVPSAFRTMSSGSPSGSSSGVET</sequence>
<protein>
    <recommendedName>
        <fullName evidence="4">Hydrolase</fullName>
    </recommendedName>
</protein>
<name>A0A7I9V9U6_9ACTN</name>
<dbReference type="InterPro" id="IPR016117">
    <property type="entry name" value="ArgJ-like_dom_sf"/>
</dbReference>
<dbReference type="EMBL" id="BJOV01000005">
    <property type="protein sequence ID" value="GEE02166.1"/>
    <property type="molecule type" value="Genomic_DNA"/>
</dbReference>
<dbReference type="Gene3D" id="3.60.70.12">
    <property type="entry name" value="L-amino peptidase D-ALA esterase/amidase"/>
    <property type="match status" value="1"/>
</dbReference>
<reference evidence="3" key="1">
    <citation type="submission" date="2019-06" db="EMBL/GenBank/DDBJ databases">
        <title>Gordonia isolated from sludge of a wastewater treatment plant.</title>
        <authorList>
            <person name="Tamura T."/>
            <person name="Aoyama K."/>
            <person name="Kang Y."/>
            <person name="Saito S."/>
            <person name="Akiyama N."/>
            <person name="Yazawa K."/>
            <person name="Gonoi T."/>
            <person name="Mikami Y."/>
        </authorList>
    </citation>
    <scope>NUCLEOTIDE SEQUENCE [LARGE SCALE GENOMIC DNA]</scope>
    <source>
        <strain evidence="3">NBRC 107696</strain>
    </source>
</reference>